<feature type="transmembrane region" description="Helical" evidence="1">
    <location>
        <begin position="149"/>
        <end position="168"/>
    </location>
</feature>
<evidence type="ECO:0000256" key="1">
    <source>
        <dbReference type="SAM" id="Phobius"/>
    </source>
</evidence>
<gene>
    <name evidence="2" type="ORF">V0U35_04265</name>
</gene>
<keyword evidence="1" id="KW-0472">Membrane</keyword>
<dbReference type="RefSeq" id="WP_330195415.1">
    <property type="nucleotide sequence ID" value="NZ_JAZDRO010000001.1"/>
</dbReference>
<feature type="transmembrane region" description="Helical" evidence="1">
    <location>
        <begin position="57"/>
        <end position="74"/>
    </location>
</feature>
<feature type="transmembrane region" description="Helical" evidence="1">
    <location>
        <begin position="33"/>
        <end position="51"/>
    </location>
</feature>
<accession>A0ABU7LWI5</accession>
<dbReference type="InterPro" id="IPR019629">
    <property type="entry name" value="Uncharacterised_HI1736/YgjV"/>
</dbReference>
<comment type="caution">
    <text evidence="2">The sequence shown here is derived from an EMBL/GenBank/DDBJ whole genome shotgun (WGS) entry which is preliminary data.</text>
</comment>
<keyword evidence="1" id="KW-0812">Transmembrane</keyword>
<reference evidence="2 3" key="1">
    <citation type="submission" date="2024-01" db="EMBL/GenBank/DDBJ databases">
        <title>Hyphobacterium bacterium isolated from marine sediment.</title>
        <authorList>
            <person name="Zhao S."/>
        </authorList>
    </citation>
    <scope>NUCLEOTIDE SEQUENCE [LARGE SCALE GENOMIC DNA]</scope>
    <source>
        <strain evidence="2 3">Y60-23</strain>
    </source>
</reference>
<evidence type="ECO:0000313" key="3">
    <source>
        <dbReference type="Proteomes" id="UP001310692"/>
    </source>
</evidence>
<keyword evidence="3" id="KW-1185">Reference proteome</keyword>
<proteinExistence type="predicted"/>
<sequence length="179" mass="18525">MAAGTVTALGVQGLGLAGFALILASTRARTKRTFLVLDAGGVALVAAHYLALGQIAGAAYSLLYGVMDVAALYLRGTRARFLPIGALVFIAGGWIVSGLAPLAALAAAGSALAVLGRFARGLTRTLLFVAASTTFWGLYGVFAGSWPQIAFSTAYGVLALWRVGRVVYRLRRRGNAPSH</sequence>
<organism evidence="2 3">
    <name type="scientific">Hyphobacterium marinum</name>
    <dbReference type="NCBI Taxonomy" id="3116574"/>
    <lineage>
        <taxon>Bacteria</taxon>
        <taxon>Pseudomonadati</taxon>
        <taxon>Pseudomonadota</taxon>
        <taxon>Alphaproteobacteria</taxon>
        <taxon>Maricaulales</taxon>
        <taxon>Maricaulaceae</taxon>
        <taxon>Hyphobacterium</taxon>
    </lineage>
</organism>
<dbReference type="EMBL" id="JAZDRO010000001">
    <property type="protein sequence ID" value="MEE2565884.1"/>
    <property type="molecule type" value="Genomic_DNA"/>
</dbReference>
<dbReference type="Pfam" id="PF10688">
    <property type="entry name" value="Imp-YgjV"/>
    <property type="match status" value="1"/>
</dbReference>
<name>A0ABU7LWI5_9PROT</name>
<feature type="transmembrane region" description="Helical" evidence="1">
    <location>
        <begin position="81"/>
        <end position="96"/>
    </location>
</feature>
<keyword evidence="1" id="KW-1133">Transmembrane helix</keyword>
<dbReference type="Proteomes" id="UP001310692">
    <property type="component" value="Unassembled WGS sequence"/>
</dbReference>
<protein>
    <submittedName>
        <fullName evidence="2">YgjV family protein</fullName>
    </submittedName>
</protein>
<feature type="transmembrane region" description="Helical" evidence="1">
    <location>
        <begin position="6"/>
        <end position="26"/>
    </location>
</feature>
<evidence type="ECO:0000313" key="2">
    <source>
        <dbReference type="EMBL" id="MEE2565884.1"/>
    </source>
</evidence>